<dbReference type="FunFam" id="3.40.50.300:FF:000134">
    <property type="entry name" value="Iron-enterobactin ABC transporter ATP-binding protein"/>
    <property type="match status" value="1"/>
</dbReference>
<evidence type="ECO:0000256" key="1">
    <source>
        <dbReference type="ARBA" id="ARBA00005417"/>
    </source>
</evidence>
<dbReference type="InterPro" id="IPR027417">
    <property type="entry name" value="P-loop_NTPase"/>
</dbReference>
<evidence type="ECO:0000313" key="7">
    <source>
        <dbReference type="Proteomes" id="UP000196239"/>
    </source>
</evidence>
<dbReference type="GO" id="GO:0005524">
    <property type="term" value="F:ATP binding"/>
    <property type="evidence" value="ECO:0007669"/>
    <property type="project" value="UniProtKB-KW"/>
</dbReference>
<evidence type="ECO:0000256" key="2">
    <source>
        <dbReference type="ARBA" id="ARBA00022448"/>
    </source>
</evidence>
<dbReference type="InterPro" id="IPR050153">
    <property type="entry name" value="Metal_Ion_Import_ABC"/>
</dbReference>
<protein>
    <submittedName>
        <fullName evidence="6">ABC putative metal uptake transporter, ATPase component</fullName>
    </submittedName>
</protein>
<dbReference type="SUPFAM" id="SSF52540">
    <property type="entry name" value="P-loop containing nucleoside triphosphate hydrolases"/>
    <property type="match status" value="1"/>
</dbReference>
<dbReference type="SMART" id="SM00382">
    <property type="entry name" value="AAA"/>
    <property type="match status" value="1"/>
</dbReference>
<evidence type="ECO:0000313" key="6">
    <source>
        <dbReference type="EMBL" id="CUR52756.1"/>
    </source>
</evidence>
<dbReference type="AlphaFoldDB" id="A0A128A5X5"/>
<keyword evidence="3" id="KW-0547">Nucleotide-binding</keyword>
<dbReference type="PROSITE" id="PS00211">
    <property type="entry name" value="ABC_TRANSPORTER_1"/>
    <property type="match status" value="1"/>
</dbReference>
<dbReference type="Gene3D" id="3.40.50.300">
    <property type="entry name" value="P-loop containing nucleotide triphosphate hydrolases"/>
    <property type="match status" value="1"/>
</dbReference>
<proteinExistence type="inferred from homology"/>
<comment type="similarity">
    <text evidence="1">Belongs to the ABC transporter superfamily.</text>
</comment>
<dbReference type="PROSITE" id="PS50893">
    <property type="entry name" value="ABC_TRANSPORTER_2"/>
    <property type="match status" value="1"/>
</dbReference>
<dbReference type="Pfam" id="PF00005">
    <property type="entry name" value="ABC_tran"/>
    <property type="match status" value="1"/>
</dbReference>
<evidence type="ECO:0000256" key="3">
    <source>
        <dbReference type="ARBA" id="ARBA00022741"/>
    </source>
</evidence>
<dbReference type="CDD" id="cd03235">
    <property type="entry name" value="ABC_Metallic_Cations"/>
    <property type="match status" value="1"/>
</dbReference>
<dbReference type="Proteomes" id="UP000196239">
    <property type="component" value="Chromosome 1"/>
</dbReference>
<dbReference type="KEGG" id="ndv:NDEV_1994"/>
<gene>
    <name evidence="6" type="ORF">NDEV_1994</name>
</gene>
<feature type="domain" description="ABC transporter" evidence="5">
    <location>
        <begin position="6"/>
        <end position="257"/>
    </location>
</feature>
<organism evidence="6 7">
    <name type="scientific">Nitrosotalea devaniterrae</name>
    <dbReference type="NCBI Taxonomy" id="1078905"/>
    <lineage>
        <taxon>Archaea</taxon>
        <taxon>Nitrososphaerota</taxon>
        <taxon>Nitrososphaeria</taxon>
        <taxon>Nitrosotaleales</taxon>
        <taxon>Nitrosotaleaceae</taxon>
        <taxon>Nitrosotalea</taxon>
    </lineage>
</organism>
<keyword evidence="7" id="KW-1185">Reference proteome</keyword>
<reference evidence="7" key="1">
    <citation type="submission" date="2015-10" db="EMBL/GenBank/DDBJ databases">
        <authorList>
            <person name="Lehtovirta-Morley L.E."/>
            <person name="Vieille C."/>
        </authorList>
    </citation>
    <scope>NUCLEOTIDE SEQUENCE [LARGE SCALE GENOMIC DNA]</scope>
</reference>
<dbReference type="InterPro" id="IPR017871">
    <property type="entry name" value="ABC_transporter-like_CS"/>
</dbReference>
<dbReference type="PANTHER" id="PTHR42734">
    <property type="entry name" value="METAL TRANSPORT SYSTEM ATP-BINDING PROTEIN TM_0124-RELATED"/>
    <property type="match status" value="1"/>
</dbReference>
<name>A0A128A5X5_9ARCH</name>
<keyword evidence="2" id="KW-0813">Transport</keyword>
<evidence type="ECO:0000259" key="5">
    <source>
        <dbReference type="PROSITE" id="PS50893"/>
    </source>
</evidence>
<dbReference type="PANTHER" id="PTHR42734:SF17">
    <property type="entry name" value="METAL TRANSPORT SYSTEM ATP-BINDING PROTEIN TM_0124-RELATED"/>
    <property type="match status" value="1"/>
</dbReference>
<dbReference type="GO" id="GO:0016887">
    <property type="term" value="F:ATP hydrolysis activity"/>
    <property type="evidence" value="ECO:0007669"/>
    <property type="project" value="InterPro"/>
</dbReference>
<dbReference type="EMBL" id="LN890280">
    <property type="protein sequence ID" value="CUR52756.1"/>
    <property type="molecule type" value="Genomic_DNA"/>
</dbReference>
<sequence>MPVNALDVENVSVSHNGVLAVNKISFNVQEGDLLGIVGPNGAGKTSLFRAILGLQNYHGKIKLFGYEGNQYTTLLSMVGYVPQKVNFEPNFPATVYDVVAMGILSKKKLVKGAALIQDCGCCWNRIFATSSKDSEKIEEALKIVGLESFKDRRISELSGGEQQRAFIAKSLVKEPLLMILDEPVTGVDMDVQNKFYSVLRKINKENKITIVWSSHDLTAISDLATRVACMNRELFFHGEKEEFFANKDMLKTYSESAMQMHMHKHDL</sequence>
<evidence type="ECO:0000256" key="4">
    <source>
        <dbReference type="ARBA" id="ARBA00022840"/>
    </source>
</evidence>
<keyword evidence="4" id="KW-0067">ATP-binding</keyword>
<dbReference type="InterPro" id="IPR003593">
    <property type="entry name" value="AAA+_ATPase"/>
</dbReference>
<accession>A0A128A5X5</accession>
<dbReference type="InterPro" id="IPR003439">
    <property type="entry name" value="ABC_transporter-like_ATP-bd"/>
</dbReference>